<keyword evidence="2" id="KW-1185">Reference proteome</keyword>
<proteinExistence type="predicted"/>
<gene>
    <name evidence="1" type="ORF">H7B90_12475</name>
</gene>
<evidence type="ECO:0000313" key="1">
    <source>
        <dbReference type="EMBL" id="MBB6692218.1"/>
    </source>
</evidence>
<dbReference type="EMBL" id="JACJVR010000050">
    <property type="protein sequence ID" value="MBB6692218.1"/>
    <property type="molecule type" value="Genomic_DNA"/>
</dbReference>
<dbReference type="CDD" id="cd03349">
    <property type="entry name" value="LbH_XAT"/>
    <property type="match status" value="1"/>
</dbReference>
<dbReference type="PANTHER" id="PTHR43300:SF11">
    <property type="entry name" value="ACETYLTRANSFERASE RV3034C-RELATED"/>
    <property type="match status" value="1"/>
</dbReference>
<dbReference type="InterPro" id="IPR001451">
    <property type="entry name" value="Hexapep"/>
</dbReference>
<organism evidence="1 2">
    <name type="scientific">Cohnella xylanilytica</name>
    <dbReference type="NCBI Taxonomy" id="557555"/>
    <lineage>
        <taxon>Bacteria</taxon>
        <taxon>Bacillati</taxon>
        <taxon>Bacillota</taxon>
        <taxon>Bacilli</taxon>
        <taxon>Bacillales</taxon>
        <taxon>Paenibacillaceae</taxon>
        <taxon>Cohnella</taxon>
    </lineage>
</organism>
<comment type="caution">
    <text evidence="1">The sequence shown here is derived from an EMBL/GenBank/DDBJ whole genome shotgun (WGS) entry which is preliminary data.</text>
</comment>
<dbReference type="Proteomes" id="UP000553776">
    <property type="component" value="Unassembled WGS sequence"/>
</dbReference>
<dbReference type="Pfam" id="PF00132">
    <property type="entry name" value="Hexapep"/>
    <property type="match status" value="1"/>
</dbReference>
<dbReference type="AlphaFoldDB" id="A0A841TZ25"/>
<sequence length="234" mass="26262">MYYYEISKQLTDLGYVEKENYFSLIRKNDLKPNESTRNNRIINGISIGKYSYGVEKHCFQGSLLQSVGAFCSINENVLIGMINHPHSLISTHPFLYKNKNILGGHENVPLGLLDEYGVEFVDEVSNSKNGRIYIGNDVLISAGVIILPGVTIGNGAIIAAGAVVNKDVPDYAVVAGVPAKLIKYRFSSEEIEILNRVKWWDWSDGKIAERAPYLKSPRLFFSKFSVDSQEWEHV</sequence>
<dbReference type="PANTHER" id="PTHR43300">
    <property type="entry name" value="ACETYLTRANSFERASE"/>
    <property type="match status" value="1"/>
</dbReference>
<dbReference type="SUPFAM" id="SSF51161">
    <property type="entry name" value="Trimeric LpxA-like enzymes"/>
    <property type="match status" value="1"/>
</dbReference>
<name>A0A841TZ25_9BACL</name>
<protein>
    <submittedName>
        <fullName evidence="1">CatB-related O-acetyltransferase</fullName>
    </submittedName>
</protein>
<accession>A0A841TZ25</accession>
<dbReference type="GO" id="GO:0016740">
    <property type="term" value="F:transferase activity"/>
    <property type="evidence" value="ECO:0007669"/>
    <property type="project" value="UniProtKB-KW"/>
</dbReference>
<keyword evidence="1" id="KW-0808">Transferase</keyword>
<reference evidence="1 2" key="1">
    <citation type="submission" date="2020-08" db="EMBL/GenBank/DDBJ databases">
        <title>Cohnella phylogeny.</title>
        <authorList>
            <person name="Dunlap C."/>
        </authorList>
    </citation>
    <scope>NUCLEOTIDE SEQUENCE [LARGE SCALE GENOMIC DNA]</scope>
    <source>
        <strain evidence="1 2">DSM 25239</strain>
    </source>
</reference>
<dbReference type="InterPro" id="IPR050179">
    <property type="entry name" value="Trans_hexapeptide_repeat"/>
</dbReference>
<evidence type="ECO:0000313" key="2">
    <source>
        <dbReference type="Proteomes" id="UP000553776"/>
    </source>
</evidence>
<dbReference type="InterPro" id="IPR011004">
    <property type="entry name" value="Trimer_LpxA-like_sf"/>
</dbReference>
<dbReference type="Gene3D" id="2.160.10.10">
    <property type="entry name" value="Hexapeptide repeat proteins"/>
    <property type="match status" value="1"/>
</dbReference>